<feature type="non-terminal residue" evidence="2">
    <location>
        <position position="1"/>
    </location>
</feature>
<gene>
    <name evidence="2" type="ORF">JBS370_LOCUS40512</name>
</gene>
<organism evidence="2 3">
    <name type="scientific">Rotaria sordida</name>
    <dbReference type="NCBI Taxonomy" id="392033"/>
    <lineage>
        <taxon>Eukaryota</taxon>
        <taxon>Metazoa</taxon>
        <taxon>Spiralia</taxon>
        <taxon>Gnathifera</taxon>
        <taxon>Rotifera</taxon>
        <taxon>Eurotatoria</taxon>
        <taxon>Bdelloidea</taxon>
        <taxon>Philodinida</taxon>
        <taxon>Philodinidae</taxon>
        <taxon>Rotaria</taxon>
    </lineage>
</organism>
<dbReference type="Gene3D" id="1.10.340.70">
    <property type="match status" value="1"/>
</dbReference>
<evidence type="ECO:0000259" key="1">
    <source>
        <dbReference type="Pfam" id="PF17921"/>
    </source>
</evidence>
<proteinExistence type="predicted"/>
<dbReference type="PANTHER" id="PTHR47266">
    <property type="entry name" value="ENDONUCLEASE-RELATED"/>
    <property type="match status" value="1"/>
</dbReference>
<comment type="caution">
    <text evidence="2">The sequence shown here is derived from an EMBL/GenBank/DDBJ whole genome shotgun (WGS) entry which is preliminary data.</text>
</comment>
<dbReference type="Pfam" id="PF17921">
    <property type="entry name" value="Integrase_H2C2"/>
    <property type="match status" value="1"/>
</dbReference>
<dbReference type="AlphaFoldDB" id="A0A820I099"/>
<reference evidence="2" key="1">
    <citation type="submission" date="2021-02" db="EMBL/GenBank/DDBJ databases">
        <authorList>
            <person name="Nowell W R."/>
        </authorList>
    </citation>
    <scope>NUCLEOTIDE SEQUENCE</scope>
</reference>
<dbReference type="FunFam" id="1.10.340.70:FF:000001">
    <property type="entry name" value="Retrovirus-related Pol polyprotein from transposon gypsy-like Protein"/>
    <property type="match status" value="1"/>
</dbReference>
<dbReference type="InterPro" id="IPR041588">
    <property type="entry name" value="Integrase_H2C2"/>
</dbReference>
<evidence type="ECO:0000313" key="2">
    <source>
        <dbReference type="EMBL" id="CAF4304684.1"/>
    </source>
</evidence>
<feature type="domain" description="Integrase zinc-binding" evidence="1">
    <location>
        <begin position="44"/>
        <end position="101"/>
    </location>
</feature>
<protein>
    <recommendedName>
        <fullName evidence="1">Integrase zinc-binding domain-containing protein</fullName>
    </recommendedName>
</protein>
<dbReference type="InterPro" id="IPR052160">
    <property type="entry name" value="Gypsy_RT_Integrase-like"/>
</dbReference>
<dbReference type="EMBL" id="CAJOBD010036778">
    <property type="protein sequence ID" value="CAF4304684.1"/>
    <property type="molecule type" value="Genomic_DNA"/>
</dbReference>
<accession>A0A820I099</accession>
<evidence type="ECO:0000313" key="3">
    <source>
        <dbReference type="Proteomes" id="UP000663836"/>
    </source>
</evidence>
<name>A0A820I099_9BILA</name>
<dbReference type="Proteomes" id="UP000663836">
    <property type="component" value="Unassembled WGS sequence"/>
</dbReference>
<sequence>TDKLYQEKFLELTKNITNCSYILDDGILNKLFKRGVFTQKLIYVPRSVLNQLLNAYHNTPSAGHFGYYRTYYQLKDKYWWPDMKTTIKNYIQSCLKCQKFNVDRRQYVTTPFSPYQFQFGRQRNLSQDKPTTTYLF</sequence>